<sequence>MEKIPKKLHYVWIGNGEKPEVFYKCLKSWQEKMPDYEIVEINENNFDLNFHLEKNRFLRECYNRKLWAYVADYARVHYLYETGGIYMDIDMEIVKDFSELTGNDKIDFFTGFESDDGIGMGLFGVSPQSKFLKEIMDFYEDEIWKSSLFTIPQVTKHILKSKFSYDLSKKEVKDDKNGIYIYPKESFYPFLPHEKFSESMITDKTYAIHWWNHSWKGSKPFLFLKTKHLKGIKKYLKKLGIYFQIIRDDLRNMK</sequence>
<reference evidence="1 2" key="1">
    <citation type="submission" date="2019-07" db="EMBL/GenBank/DDBJ databases">
        <title>Complete Genome Sequence of Leptotrichia goodfellowii Strain JCM 16774.</title>
        <authorList>
            <person name="Watanabe S."/>
            <person name="Cui L."/>
        </authorList>
    </citation>
    <scope>NUCLEOTIDE SEQUENCE [LARGE SCALE GENOMIC DNA]</scope>
    <source>
        <strain evidence="1 2">JCM16774</strain>
    </source>
</reference>
<dbReference type="SUPFAM" id="SSF53448">
    <property type="entry name" value="Nucleotide-diphospho-sugar transferases"/>
    <property type="match status" value="1"/>
</dbReference>
<protein>
    <submittedName>
        <fullName evidence="1">Uncharacterized protein</fullName>
    </submittedName>
</protein>
<dbReference type="GO" id="GO:0000030">
    <property type="term" value="F:mannosyltransferase activity"/>
    <property type="evidence" value="ECO:0007669"/>
    <property type="project" value="TreeGrafter"/>
</dbReference>
<accession>A0A510JDW3</accession>
<dbReference type="GO" id="GO:0051999">
    <property type="term" value="P:mannosyl-inositol phosphorylceramide biosynthetic process"/>
    <property type="evidence" value="ECO:0007669"/>
    <property type="project" value="TreeGrafter"/>
</dbReference>
<dbReference type="Proteomes" id="UP000321606">
    <property type="component" value="Chromosome"/>
</dbReference>
<dbReference type="EMBL" id="AP019822">
    <property type="protein sequence ID" value="BBM37276.1"/>
    <property type="molecule type" value="Genomic_DNA"/>
</dbReference>
<organism evidence="1 2">
    <name type="scientific">Pseudoleptotrichia goodfellowii</name>
    <dbReference type="NCBI Taxonomy" id="157692"/>
    <lineage>
        <taxon>Bacteria</taxon>
        <taxon>Fusobacteriati</taxon>
        <taxon>Fusobacteriota</taxon>
        <taxon>Fusobacteriia</taxon>
        <taxon>Fusobacteriales</taxon>
        <taxon>Leptotrichiaceae</taxon>
        <taxon>Pseudoleptotrichia</taxon>
    </lineage>
</organism>
<dbReference type="KEGG" id="lgo:JCM16774_2238"/>
<dbReference type="OrthoDB" id="9802987at2"/>
<evidence type="ECO:0000313" key="1">
    <source>
        <dbReference type="EMBL" id="BBM37276.1"/>
    </source>
</evidence>
<dbReference type="AlphaFoldDB" id="A0A510JDW3"/>
<dbReference type="InterPro" id="IPR029044">
    <property type="entry name" value="Nucleotide-diphossugar_trans"/>
</dbReference>
<dbReference type="InterPro" id="IPR007577">
    <property type="entry name" value="GlycoTrfase_DXD_sugar-bd_CS"/>
</dbReference>
<dbReference type="GO" id="GO:0016020">
    <property type="term" value="C:membrane"/>
    <property type="evidence" value="ECO:0007669"/>
    <property type="project" value="GOC"/>
</dbReference>
<dbReference type="RefSeq" id="WP_026738334.1">
    <property type="nucleotide sequence ID" value="NZ_AP019822.1"/>
</dbReference>
<proteinExistence type="predicted"/>
<dbReference type="PANTHER" id="PTHR32385:SF15">
    <property type="entry name" value="INOSITOL PHOSPHOCERAMIDE MANNOSYLTRANSFERASE 1"/>
    <property type="match status" value="1"/>
</dbReference>
<gene>
    <name evidence="1" type="ORF">JCM16774_2238</name>
</gene>
<dbReference type="Gene3D" id="3.90.550.20">
    <property type="match status" value="1"/>
</dbReference>
<name>A0A510JDW3_9FUSO</name>
<dbReference type="PANTHER" id="PTHR32385">
    <property type="entry name" value="MANNOSYL PHOSPHORYLINOSITOL CERAMIDE SYNTHASE"/>
    <property type="match status" value="1"/>
</dbReference>
<dbReference type="InterPro" id="IPR051706">
    <property type="entry name" value="Glycosyltransferase_domain"/>
</dbReference>
<dbReference type="Pfam" id="PF04488">
    <property type="entry name" value="Gly_transf_sug"/>
    <property type="match status" value="1"/>
</dbReference>
<evidence type="ECO:0000313" key="2">
    <source>
        <dbReference type="Proteomes" id="UP000321606"/>
    </source>
</evidence>
<dbReference type="STRING" id="714315.GCA_000516535_02233"/>